<keyword evidence="1" id="KW-0812">Transmembrane</keyword>
<evidence type="ECO:0000313" key="2">
    <source>
        <dbReference type="EMBL" id="GAA1807263.1"/>
    </source>
</evidence>
<evidence type="ECO:0000313" key="3">
    <source>
        <dbReference type="Proteomes" id="UP001500218"/>
    </source>
</evidence>
<proteinExistence type="predicted"/>
<feature type="transmembrane region" description="Helical" evidence="1">
    <location>
        <begin position="20"/>
        <end position="42"/>
    </location>
</feature>
<keyword evidence="3" id="KW-1185">Reference proteome</keyword>
<organism evidence="2 3">
    <name type="scientific">Luedemannella flava</name>
    <dbReference type="NCBI Taxonomy" id="349316"/>
    <lineage>
        <taxon>Bacteria</taxon>
        <taxon>Bacillati</taxon>
        <taxon>Actinomycetota</taxon>
        <taxon>Actinomycetes</taxon>
        <taxon>Micromonosporales</taxon>
        <taxon>Micromonosporaceae</taxon>
        <taxon>Luedemannella</taxon>
    </lineage>
</organism>
<protein>
    <submittedName>
        <fullName evidence="2">Uncharacterized protein</fullName>
    </submittedName>
</protein>
<accession>A0ABN2M2D9</accession>
<gene>
    <name evidence="2" type="ORF">GCM10009682_31410</name>
</gene>
<feature type="transmembrane region" description="Helical" evidence="1">
    <location>
        <begin position="71"/>
        <end position="91"/>
    </location>
</feature>
<comment type="caution">
    <text evidence="2">The sequence shown here is derived from an EMBL/GenBank/DDBJ whole genome shotgun (WGS) entry which is preliminary data.</text>
</comment>
<dbReference type="Proteomes" id="UP001500218">
    <property type="component" value="Unassembled WGS sequence"/>
</dbReference>
<sequence length="163" mass="17416">MVALENPLFSHAVNAPDGVNMMANTTVLGLGIPLTPVTLLLGPLVTYRVLAVLALAGTAWAWYFGLLARTFLAGSAIAVGVSVALLAYPLWFHFLGPQHYRGLPFSPDPYYTDLAAVAAYARESWFGNPVDAAALAHNAAEENTFYGWPVQDVLVWLPTGGIS</sequence>
<dbReference type="RefSeq" id="WP_344131708.1">
    <property type="nucleotide sequence ID" value="NZ_BAAALT010000086.1"/>
</dbReference>
<keyword evidence="1" id="KW-1133">Transmembrane helix</keyword>
<keyword evidence="1" id="KW-0472">Membrane</keyword>
<dbReference type="EMBL" id="BAAALT010000086">
    <property type="protein sequence ID" value="GAA1807263.1"/>
    <property type="molecule type" value="Genomic_DNA"/>
</dbReference>
<feature type="transmembrane region" description="Helical" evidence="1">
    <location>
        <begin position="49"/>
        <end position="65"/>
    </location>
</feature>
<name>A0ABN2M2D9_9ACTN</name>
<reference evidence="2 3" key="1">
    <citation type="journal article" date="2019" name="Int. J. Syst. Evol. Microbiol.">
        <title>The Global Catalogue of Microorganisms (GCM) 10K type strain sequencing project: providing services to taxonomists for standard genome sequencing and annotation.</title>
        <authorList>
            <consortium name="The Broad Institute Genomics Platform"/>
            <consortium name="The Broad Institute Genome Sequencing Center for Infectious Disease"/>
            <person name="Wu L."/>
            <person name="Ma J."/>
        </authorList>
    </citation>
    <scope>NUCLEOTIDE SEQUENCE [LARGE SCALE GENOMIC DNA]</scope>
    <source>
        <strain evidence="2 3">JCM 13250</strain>
    </source>
</reference>
<evidence type="ECO:0000256" key="1">
    <source>
        <dbReference type="SAM" id="Phobius"/>
    </source>
</evidence>